<keyword evidence="1" id="KW-0472">Membrane</keyword>
<protein>
    <submittedName>
        <fullName evidence="2">DUF1294 domain-containing protein</fullName>
    </submittedName>
</protein>
<feature type="transmembrane region" description="Helical" evidence="1">
    <location>
        <begin position="6"/>
        <end position="21"/>
    </location>
</feature>
<dbReference type="Proteomes" id="UP001596147">
    <property type="component" value="Unassembled WGS sequence"/>
</dbReference>
<name>A0ABW0LIN0_9BACI</name>
<dbReference type="EMBL" id="JBHSMC010000005">
    <property type="protein sequence ID" value="MFC5464356.1"/>
    <property type="molecule type" value="Genomic_DNA"/>
</dbReference>
<accession>A0ABW0LIN0</accession>
<gene>
    <name evidence="2" type="ORF">ACFPM4_06230</name>
</gene>
<dbReference type="InterPro" id="IPR010718">
    <property type="entry name" value="DUF1294"/>
</dbReference>
<reference evidence="3" key="1">
    <citation type="journal article" date="2019" name="Int. J. Syst. Evol. Microbiol.">
        <title>The Global Catalogue of Microorganisms (GCM) 10K type strain sequencing project: providing services to taxonomists for standard genome sequencing and annotation.</title>
        <authorList>
            <consortium name="The Broad Institute Genomics Platform"/>
            <consortium name="The Broad Institute Genome Sequencing Center for Infectious Disease"/>
            <person name="Wu L."/>
            <person name="Ma J."/>
        </authorList>
    </citation>
    <scope>NUCLEOTIDE SEQUENCE [LARGE SCALE GENOMIC DNA]</scope>
    <source>
        <strain evidence="3">CGMCC 1.12237</strain>
    </source>
</reference>
<dbReference type="Pfam" id="PF06961">
    <property type="entry name" value="DUF1294"/>
    <property type="match status" value="1"/>
</dbReference>
<keyword evidence="1" id="KW-0812">Transmembrane</keyword>
<evidence type="ECO:0000313" key="3">
    <source>
        <dbReference type="Proteomes" id="UP001596147"/>
    </source>
</evidence>
<sequence>MIKAILSFYFIIINIIGIFTMKQDKQRARKRDWRISEKKLWLLAFVGAAPGLTIGMKKYRHKTKHFLFKYGLPTVAILDFLIYFYVLGRLS</sequence>
<keyword evidence="3" id="KW-1185">Reference proteome</keyword>
<proteinExistence type="predicted"/>
<evidence type="ECO:0000256" key="1">
    <source>
        <dbReference type="SAM" id="Phobius"/>
    </source>
</evidence>
<comment type="caution">
    <text evidence="2">The sequence shown here is derived from an EMBL/GenBank/DDBJ whole genome shotgun (WGS) entry which is preliminary data.</text>
</comment>
<dbReference type="RefSeq" id="WP_186324748.1">
    <property type="nucleotide sequence ID" value="NZ_JBHSMC010000005.1"/>
</dbReference>
<keyword evidence="1" id="KW-1133">Transmembrane helix</keyword>
<organism evidence="2 3">
    <name type="scientific">Lederbergia graminis</name>
    <dbReference type="NCBI Taxonomy" id="735518"/>
    <lineage>
        <taxon>Bacteria</taxon>
        <taxon>Bacillati</taxon>
        <taxon>Bacillota</taxon>
        <taxon>Bacilli</taxon>
        <taxon>Bacillales</taxon>
        <taxon>Bacillaceae</taxon>
        <taxon>Lederbergia</taxon>
    </lineage>
</organism>
<evidence type="ECO:0000313" key="2">
    <source>
        <dbReference type="EMBL" id="MFC5464356.1"/>
    </source>
</evidence>
<feature type="transmembrane region" description="Helical" evidence="1">
    <location>
        <begin position="66"/>
        <end position="86"/>
    </location>
</feature>